<dbReference type="GO" id="GO:0005769">
    <property type="term" value="C:early endosome"/>
    <property type="evidence" value="ECO:0007669"/>
    <property type="project" value="TreeGrafter"/>
</dbReference>
<dbReference type="InterPro" id="IPR040024">
    <property type="entry name" value="PPP1R21"/>
</dbReference>
<evidence type="ECO:0000256" key="2">
    <source>
        <dbReference type="SAM" id="MobiDB-lite"/>
    </source>
</evidence>
<feature type="coiled-coil region" evidence="1">
    <location>
        <begin position="585"/>
        <end position="630"/>
    </location>
</feature>
<comment type="caution">
    <text evidence="4">The sequence shown here is derived from an EMBL/GenBank/DDBJ whole genome shotgun (WGS) entry which is preliminary data.</text>
</comment>
<sequence length="656" mass="75838">MSVSSVSLNSDANVRYQRLASEYGKLRTQAKVLREGVLSEREKSEKLTEELKLKEAIIRKLMTENESLQFRNDQLVKRVENLQNEVDALAKPNFDNEKPTKKNASTKKAANTIEVLTTKVEVLEGELRLKLMQNEKLVSQINENDQLHEKEMVQLSEKFAKEYRALELKLEQLKSSSNVVIPDKKIVKSEKDSKPMEAVKPFEKSVSEQMEMEIASPVPPQSAQEATLMVAETAKTVLYSLHTFFNLMQQRSEMYPYDVTLEVLPKHVEKISSEYAQCARLFLESSEVVDEFLQNSIIEIDNDLPKLMSKIDLISKHCKRLLLDLVKLMNIEENKVNWCTKPLTELNDEWFKLMDRLFASFENVHSAMSMSTSSLIVEELGNFSELCAEMSSTFSRRWLLESRLPTTTKRLRCIGSALENSIRHLSSEVTKLHARACTLQKITKPAVAENDEPNDSNPFNDDIENGVDEKTITDGVERIDNENALSNDEKPREEAEMLREKVKELQVERDKHIVDFSLLKRKIELANGNKTYRIDLSEIDKFREIGRERTTELMQLALKADHAARYYKQECEMLITIHLSIEKDQEKILNEMETMRQQKRVLEEEIESIRRSYENQIRELSDHIANMAKVAENENVDNQQERSTKGRSTLKSFFKS</sequence>
<protein>
    <recommendedName>
        <fullName evidence="3">Protein phosphatase 1 regulatory subunit 21 N-terminal domain-containing protein</fullName>
    </recommendedName>
</protein>
<reference evidence="4 5" key="1">
    <citation type="submission" date="2020-04" db="EMBL/GenBank/DDBJ databases">
        <authorList>
            <person name="Laetsch R D."/>
            <person name="Stevens L."/>
            <person name="Kumar S."/>
            <person name="Blaxter L. M."/>
        </authorList>
    </citation>
    <scope>NUCLEOTIDE SEQUENCE [LARGE SCALE GENOMIC DNA]</scope>
</reference>
<dbReference type="EMBL" id="CADEPM010000001">
    <property type="protein sequence ID" value="CAB3398103.1"/>
    <property type="molecule type" value="Genomic_DNA"/>
</dbReference>
<dbReference type="InterPro" id="IPR019343">
    <property type="entry name" value="PPP1R21_N"/>
</dbReference>
<dbReference type="GO" id="GO:0016020">
    <property type="term" value="C:membrane"/>
    <property type="evidence" value="ECO:0007669"/>
    <property type="project" value="TreeGrafter"/>
</dbReference>
<proteinExistence type="predicted"/>
<dbReference type="Pfam" id="PF10205">
    <property type="entry name" value="KLRAQ"/>
    <property type="match status" value="1"/>
</dbReference>
<evidence type="ECO:0000313" key="5">
    <source>
        <dbReference type="Proteomes" id="UP000494206"/>
    </source>
</evidence>
<feature type="domain" description="Protein phosphatase 1 regulatory subunit 21 N-terminal" evidence="3">
    <location>
        <begin position="17"/>
        <end position="127"/>
    </location>
</feature>
<dbReference type="PANTHER" id="PTHR21448">
    <property type="entry name" value="SMOOTH MUSCLE MYOSIN HEAVY CHAIN-RELATED"/>
    <property type="match status" value="1"/>
</dbReference>
<evidence type="ECO:0000313" key="4">
    <source>
        <dbReference type="EMBL" id="CAB3398103.1"/>
    </source>
</evidence>
<feature type="region of interest" description="Disordered" evidence="2">
    <location>
        <begin position="632"/>
        <end position="656"/>
    </location>
</feature>
<name>A0A8S1EK17_9PELO</name>
<organism evidence="4 5">
    <name type="scientific">Caenorhabditis bovis</name>
    <dbReference type="NCBI Taxonomy" id="2654633"/>
    <lineage>
        <taxon>Eukaryota</taxon>
        <taxon>Metazoa</taxon>
        <taxon>Ecdysozoa</taxon>
        <taxon>Nematoda</taxon>
        <taxon>Chromadorea</taxon>
        <taxon>Rhabditida</taxon>
        <taxon>Rhabditina</taxon>
        <taxon>Rhabditomorpha</taxon>
        <taxon>Rhabditoidea</taxon>
        <taxon>Rhabditidae</taxon>
        <taxon>Peloderinae</taxon>
        <taxon>Caenorhabditis</taxon>
    </lineage>
</organism>
<dbReference type="AlphaFoldDB" id="A0A8S1EK17"/>
<evidence type="ECO:0000259" key="3">
    <source>
        <dbReference type="SMART" id="SM01254"/>
    </source>
</evidence>
<keyword evidence="1" id="KW-0175">Coiled coil</keyword>
<dbReference type="SMART" id="SM01254">
    <property type="entry name" value="KLRAQ"/>
    <property type="match status" value="1"/>
</dbReference>
<gene>
    <name evidence="4" type="ORF">CBOVIS_LOCUS1422</name>
</gene>
<dbReference type="InterPro" id="IPR049372">
    <property type="entry name" value="PPP1R21_C"/>
</dbReference>
<dbReference type="PANTHER" id="PTHR21448:SF0">
    <property type="entry name" value="PROTEIN PHOSPHATASE 1 REGULATORY SUBUNIT 21"/>
    <property type="match status" value="1"/>
</dbReference>
<feature type="coiled-coil region" evidence="1">
    <location>
        <begin position="44"/>
        <end position="85"/>
    </location>
</feature>
<feature type="compositionally biased region" description="Polar residues" evidence="2">
    <location>
        <begin position="646"/>
        <end position="656"/>
    </location>
</feature>
<keyword evidence="5" id="KW-1185">Reference proteome</keyword>
<accession>A0A8S1EK17</accession>
<dbReference type="OrthoDB" id="5566667at2759"/>
<dbReference type="Proteomes" id="UP000494206">
    <property type="component" value="Unassembled WGS sequence"/>
</dbReference>
<evidence type="ECO:0000256" key="1">
    <source>
        <dbReference type="SAM" id="Coils"/>
    </source>
</evidence>
<dbReference type="Pfam" id="PF21636">
    <property type="entry name" value="PPP1R21_C"/>
    <property type="match status" value="1"/>
</dbReference>